<dbReference type="PANTHER" id="PTHR47657">
    <property type="entry name" value="STEROL REGULATORY ELEMENT-BINDING PROTEIN ECM22"/>
    <property type="match status" value="1"/>
</dbReference>
<dbReference type="SUPFAM" id="SSF57701">
    <property type="entry name" value="Zn2/Cys6 DNA-binding domain"/>
    <property type="match status" value="1"/>
</dbReference>
<protein>
    <recommendedName>
        <fullName evidence="2">Zn(2)-C6 fungal-type domain-containing protein</fullName>
    </recommendedName>
</protein>
<dbReference type="OrthoDB" id="10265322at2759"/>
<dbReference type="EMBL" id="CALLCH030000016">
    <property type="protein sequence ID" value="CAI4217680.1"/>
    <property type="molecule type" value="Genomic_DNA"/>
</dbReference>
<evidence type="ECO:0000256" key="1">
    <source>
        <dbReference type="ARBA" id="ARBA00023242"/>
    </source>
</evidence>
<gene>
    <name evidence="3" type="ORF">PPNO1_LOCUS7283</name>
</gene>
<dbReference type="SMART" id="SM00066">
    <property type="entry name" value="GAL4"/>
    <property type="match status" value="1"/>
</dbReference>
<dbReference type="InterPro" id="IPR036864">
    <property type="entry name" value="Zn2-C6_fun-type_DNA-bd_sf"/>
</dbReference>
<name>A0A9P1H823_9PEZI</name>
<dbReference type="InterPro" id="IPR052400">
    <property type="entry name" value="Zn2-C6_fungal_TF"/>
</dbReference>
<dbReference type="GO" id="GO:0008270">
    <property type="term" value="F:zinc ion binding"/>
    <property type="evidence" value="ECO:0007669"/>
    <property type="project" value="InterPro"/>
</dbReference>
<dbReference type="AlphaFoldDB" id="A0A9P1H823"/>
<comment type="caution">
    <text evidence="3">The sequence shown here is derived from an EMBL/GenBank/DDBJ whole genome shotgun (WGS) entry which is preliminary data.</text>
</comment>
<dbReference type="PROSITE" id="PS00463">
    <property type="entry name" value="ZN2_CY6_FUNGAL_1"/>
    <property type="match status" value="1"/>
</dbReference>
<reference evidence="3" key="1">
    <citation type="submission" date="2022-11" db="EMBL/GenBank/DDBJ databases">
        <authorList>
            <person name="Scott C."/>
            <person name="Bruce N."/>
        </authorList>
    </citation>
    <scope>NUCLEOTIDE SEQUENCE</scope>
</reference>
<sequence length="121" mass="13758">MTGDKRRAHQKSRLGCKSCKGRKIKCDETKPACLNCIKRNVECDFLSVETASSPAGLNMTDLELLHNFTTVTYATLSENQALREFYRISVVQMGRIARYGTYALLVFCLDNVRYLRMAPKI</sequence>
<dbReference type="PANTHER" id="PTHR47657:SF7">
    <property type="entry name" value="STEROL REGULATORY ELEMENT-BINDING PROTEIN ECM22"/>
    <property type="match status" value="1"/>
</dbReference>
<dbReference type="InterPro" id="IPR001138">
    <property type="entry name" value="Zn2Cys6_DnaBD"/>
</dbReference>
<dbReference type="PROSITE" id="PS50048">
    <property type="entry name" value="ZN2_CY6_FUNGAL_2"/>
    <property type="match status" value="1"/>
</dbReference>
<dbReference type="Gene3D" id="4.10.240.10">
    <property type="entry name" value="Zn(2)-C6 fungal-type DNA-binding domain"/>
    <property type="match status" value="1"/>
</dbReference>
<accession>A0A9P1H823</accession>
<evidence type="ECO:0000259" key="2">
    <source>
        <dbReference type="PROSITE" id="PS50048"/>
    </source>
</evidence>
<dbReference type="Pfam" id="PF00172">
    <property type="entry name" value="Zn_clus"/>
    <property type="match status" value="1"/>
</dbReference>
<dbReference type="CDD" id="cd00067">
    <property type="entry name" value="GAL4"/>
    <property type="match status" value="1"/>
</dbReference>
<dbReference type="Proteomes" id="UP000838763">
    <property type="component" value="Unassembled WGS sequence"/>
</dbReference>
<evidence type="ECO:0000313" key="3">
    <source>
        <dbReference type="EMBL" id="CAI4217680.1"/>
    </source>
</evidence>
<dbReference type="PRINTS" id="PR00755">
    <property type="entry name" value="AFLATOXINBRP"/>
</dbReference>
<keyword evidence="4" id="KW-1185">Reference proteome</keyword>
<keyword evidence="1" id="KW-0539">Nucleus</keyword>
<organism evidence="3 4">
    <name type="scientific">Parascedosporium putredinis</name>
    <dbReference type="NCBI Taxonomy" id="1442378"/>
    <lineage>
        <taxon>Eukaryota</taxon>
        <taxon>Fungi</taxon>
        <taxon>Dikarya</taxon>
        <taxon>Ascomycota</taxon>
        <taxon>Pezizomycotina</taxon>
        <taxon>Sordariomycetes</taxon>
        <taxon>Hypocreomycetidae</taxon>
        <taxon>Microascales</taxon>
        <taxon>Microascaceae</taxon>
        <taxon>Parascedosporium</taxon>
    </lineage>
</organism>
<proteinExistence type="predicted"/>
<feature type="domain" description="Zn(2)-C6 fungal-type" evidence="2">
    <location>
        <begin position="15"/>
        <end position="45"/>
    </location>
</feature>
<dbReference type="GO" id="GO:0000981">
    <property type="term" value="F:DNA-binding transcription factor activity, RNA polymerase II-specific"/>
    <property type="evidence" value="ECO:0007669"/>
    <property type="project" value="InterPro"/>
</dbReference>
<evidence type="ECO:0000313" key="4">
    <source>
        <dbReference type="Proteomes" id="UP000838763"/>
    </source>
</evidence>